<keyword evidence="3 6" id="KW-0808">Transferase</keyword>
<dbReference type="PANTHER" id="PTHR42971:SF1">
    <property type="entry name" value="TRNA (CYTIDINE(34)-2'-O)-METHYLTRANSFERASE"/>
    <property type="match status" value="1"/>
</dbReference>
<name>A0ABM7ZD21_9BACT</name>
<dbReference type="InterPro" id="IPR029028">
    <property type="entry name" value="Alpha/beta_knot_MTases"/>
</dbReference>
<dbReference type="PANTHER" id="PTHR42971">
    <property type="entry name" value="TRNA (CYTIDINE(34)-2'-O)-METHYLTRANSFERASE"/>
    <property type="match status" value="1"/>
</dbReference>
<proteinExistence type="inferred from homology"/>
<evidence type="ECO:0000313" key="9">
    <source>
        <dbReference type="Proteomes" id="UP001062263"/>
    </source>
</evidence>
<evidence type="ECO:0000256" key="2">
    <source>
        <dbReference type="ARBA" id="ARBA00022603"/>
    </source>
</evidence>
<feature type="domain" description="tRNA/rRNA methyltransferase SpoU type" evidence="7">
    <location>
        <begin position="25"/>
        <end position="166"/>
    </location>
</feature>
<evidence type="ECO:0000256" key="5">
    <source>
        <dbReference type="ARBA" id="ARBA00022694"/>
    </source>
</evidence>
<sequence length="178" mass="20189">MFLWNKSLLKGKAVYDEISRMPPRFNIVMFHPEIPHNTGAAGRLALATGSRLHLVKPLGFSLDEKHVRRTGLDYWEKVDLRVWENLEELQQNAGPEARFWYLSTKAKRTHWEAEFRRGDYLVFGQESRGLPESMLKEHADAALTIPMPGEGSRSLNLSTAVAVVLYEGLRQTGGQNGL</sequence>
<evidence type="ECO:0000256" key="1">
    <source>
        <dbReference type="ARBA" id="ARBA00022490"/>
    </source>
</evidence>
<evidence type="ECO:0000313" key="8">
    <source>
        <dbReference type="EMBL" id="BDL42596.1"/>
    </source>
</evidence>
<dbReference type="Proteomes" id="UP001062263">
    <property type="component" value="Chromosome"/>
</dbReference>
<comment type="subcellular location">
    <subcellularLocation>
        <location evidence="6">Cytoplasm</location>
    </subcellularLocation>
</comment>
<dbReference type="Pfam" id="PF00588">
    <property type="entry name" value="SpoU_methylase"/>
    <property type="match status" value="1"/>
</dbReference>
<dbReference type="InterPro" id="IPR029026">
    <property type="entry name" value="tRNA_m1G_MTases_N"/>
</dbReference>
<keyword evidence="2 6" id="KW-0489">Methyltransferase</keyword>
<accession>A0ABM7ZD21</accession>
<dbReference type="InterPro" id="IPR016914">
    <property type="entry name" value="TrmL"/>
</dbReference>
<protein>
    <recommendedName>
        <fullName evidence="6">Putative tRNA (cytidine(34)-2'-O)-methyltransferase</fullName>
        <ecNumber evidence="6">2.1.1.207</ecNumber>
    </recommendedName>
    <alternativeName>
        <fullName evidence="6">tRNA (cytidine/uridine-2'-O-)-methyltransferase</fullName>
    </alternativeName>
</protein>
<keyword evidence="1 6" id="KW-0963">Cytoplasm</keyword>
<dbReference type="InterPro" id="IPR001537">
    <property type="entry name" value="SpoU_MeTrfase"/>
</dbReference>
<gene>
    <name evidence="8" type="primary">trmL</name>
    <name evidence="8" type="ORF">Abiwalacus_01700</name>
</gene>
<evidence type="ECO:0000256" key="3">
    <source>
        <dbReference type="ARBA" id="ARBA00022679"/>
    </source>
</evidence>
<feature type="binding site" evidence="6">
    <location>
        <position position="154"/>
    </location>
    <ligand>
        <name>S-adenosyl-L-methionine</name>
        <dbReference type="ChEBI" id="CHEBI:59789"/>
    </ligand>
</feature>
<evidence type="ECO:0000256" key="6">
    <source>
        <dbReference type="HAMAP-Rule" id="MF_01885"/>
    </source>
</evidence>
<dbReference type="CDD" id="cd18094">
    <property type="entry name" value="SpoU-like_TrmL"/>
    <property type="match status" value="1"/>
</dbReference>
<comment type="function">
    <text evidence="6">Could methylate the ribose at the nucleotide 34 wobble position in tRNA.</text>
</comment>
<comment type="catalytic activity">
    <reaction evidence="6">
        <text>5-carboxymethylaminomethyluridine(34) in tRNA(Leu) + S-adenosyl-L-methionine = 5-carboxymethylaminomethyl-2'-O-methyluridine(34) in tRNA(Leu) + S-adenosyl-L-homocysteine + H(+)</text>
        <dbReference type="Rhea" id="RHEA:43088"/>
        <dbReference type="Rhea" id="RHEA-COMP:10333"/>
        <dbReference type="Rhea" id="RHEA-COMP:10334"/>
        <dbReference type="ChEBI" id="CHEBI:15378"/>
        <dbReference type="ChEBI" id="CHEBI:57856"/>
        <dbReference type="ChEBI" id="CHEBI:59789"/>
        <dbReference type="ChEBI" id="CHEBI:74508"/>
        <dbReference type="ChEBI" id="CHEBI:74511"/>
        <dbReference type="EC" id="2.1.1.207"/>
    </reaction>
</comment>
<feature type="binding site" evidence="6">
    <location>
        <position position="145"/>
    </location>
    <ligand>
        <name>S-adenosyl-L-methionine</name>
        <dbReference type="ChEBI" id="CHEBI:59789"/>
    </ligand>
</feature>
<evidence type="ECO:0000259" key="7">
    <source>
        <dbReference type="Pfam" id="PF00588"/>
    </source>
</evidence>
<reference evidence="8" key="1">
    <citation type="submission" date="2022-06" db="EMBL/GenBank/DDBJ databases">
        <title>Akkermansia biwalacus sp. nov., an anaerobic mucin-degrading bacterium isolated from human intestine.</title>
        <authorList>
            <person name="Kobayashi Y."/>
            <person name="Inoue S."/>
            <person name="Kawahara T."/>
            <person name="Kohda N."/>
        </authorList>
    </citation>
    <scope>NUCLEOTIDE SEQUENCE</scope>
    <source>
        <strain evidence="8">WON2089</strain>
    </source>
</reference>
<dbReference type="HAMAP" id="MF_01885">
    <property type="entry name" value="tRNA_methyltr_TrmL"/>
    <property type="match status" value="1"/>
</dbReference>
<feature type="binding site" evidence="6">
    <location>
        <position position="102"/>
    </location>
    <ligand>
        <name>S-adenosyl-L-methionine</name>
        <dbReference type="ChEBI" id="CHEBI:59789"/>
    </ligand>
</feature>
<comment type="similarity">
    <text evidence="6">Belongs to the class IV-like SAM-binding methyltransferase superfamily. RNA methyltransferase TrmH family. TrmL subfamily.</text>
</comment>
<keyword evidence="4 6" id="KW-0949">S-adenosyl-L-methionine</keyword>
<dbReference type="EC" id="2.1.1.207" evidence="6"/>
<dbReference type="EMBL" id="AP025943">
    <property type="protein sequence ID" value="BDL42596.1"/>
    <property type="molecule type" value="Genomic_DNA"/>
</dbReference>
<feature type="binding site" evidence="6">
    <location>
        <position position="124"/>
    </location>
    <ligand>
        <name>S-adenosyl-L-methionine</name>
        <dbReference type="ChEBI" id="CHEBI:59789"/>
    </ligand>
</feature>
<dbReference type="Gene3D" id="3.40.1280.10">
    <property type="match status" value="1"/>
</dbReference>
<comment type="catalytic activity">
    <reaction evidence="6">
        <text>cytidine(34) in tRNA + S-adenosyl-L-methionine = 2'-O-methylcytidine(34) in tRNA + S-adenosyl-L-homocysteine + H(+)</text>
        <dbReference type="Rhea" id="RHEA:43084"/>
        <dbReference type="Rhea" id="RHEA-COMP:10331"/>
        <dbReference type="Rhea" id="RHEA-COMP:10332"/>
        <dbReference type="ChEBI" id="CHEBI:15378"/>
        <dbReference type="ChEBI" id="CHEBI:57856"/>
        <dbReference type="ChEBI" id="CHEBI:59789"/>
        <dbReference type="ChEBI" id="CHEBI:74495"/>
        <dbReference type="ChEBI" id="CHEBI:82748"/>
        <dbReference type="EC" id="2.1.1.207"/>
    </reaction>
</comment>
<dbReference type="SUPFAM" id="SSF75217">
    <property type="entry name" value="alpha/beta knot"/>
    <property type="match status" value="1"/>
</dbReference>
<organism evidence="8 9">
    <name type="scientific">Akkermansia biwaensis</name>
    <dbReference type="NCBI Taxonomy" id="2946555"/>
    <lineage>
        <taxon>Bacteria</taxon>
        <taxon>Pseudomonadati</taxon>
        <taxon>Verrucomicrobiota</taxon>
        <taxon>Verrucomicrobiia</taxon>
        <taxon>Verrucomicrobiales</taxon>
        <taxon>Akkermansiaceae</taxon>
        <taxon>Akkermansia</taxon>
    </lineage>
</organism>
<keyword evidence="5 6" id="KW-0819">tRNA processing</keyword>
<dbReference type="PIRSF" id="PIRSF029256">
    <property type="entry name" value="SpoU_TrmH_prd"/>
    <property type="match status" value="1"/>
</dbReference>
<keyword evidence="9" id="KW-1185">Reference proteome</keyword>
<evidence type="ECO:0000256" key="4">
    <source>
        <dbReference type="ARBA" id="ARBA00022691"/>
    </source>
</evidence>